<dbReference type="EMBL" id="CP154834">
    <property type="protein sequence ID" value="XAO75757.1"/>
    <property type="molecule type" value="Genomic_DNA"/>
</dbReference>
<gene>
    <name evidence="2" type="ORF">AAFP95_07825</name>
</gene>
<name>A0AAU6WVA9_9FLAO</name>
<protein>
    <submittedName>
        <fullName evidence="2">Uncharacterized protein</fullName>
    </submittedName>
</protein>
<dbReference type="Proteomes" id="UP001463665">
    <property type="component" value="Chromosome"/>
</dbReference>
<proteinExistence type="predicted"/>
<accession>A0AAU6WVA9</accession>
<keyword evidence="1" id="KW-1133">Transmembrane helix</keyword>
<organism evidence="2 3">
    <name type="scientific">Chryseobacterium endophyticum</name>
    <dbReference type="NCBI Taxonomy" id="1854762"/>
    <lineage>
        <taxon>Bacteria</taxon>
        <taxon>Pseudomonadati</taxon>
        <taxon>Bacteroidota</taxon>
        <taxon>Flavobacteriia</taxon>
        <taxon>Flavobacteriales</taxon>
        <taxon>Weeksellaceae</taxon>
        <taxon>Chryseobacterium group</taxon>
        <taxon>Chryseobacterium</taxon>
    </lineage>
</organism>
<keyword evidence="3" id="KW-1185">Reference proteome</keyword>
<keyword evidence="1" id="KW-0472">Membrane</keyword>
<dbReference type="RefSeq" id="WP_345767335.1">
    <property type="nucleotide sequence ID" value="NZ_CP154834.1"/>
</dbReference>
<evidence type="ECO:0000313" key="2">
    <source>
        <dbReference type="EMBL" id="XAO75757.1"/>
    </source>
</evidence>
<dbReference type="AlphaFoldDB" id="A0AAU6WVA9"/>
<feature type="transmembrane region" description="Helical" evidence="1">
    <location>
        <begin position="24"/>
        <end position="43"/>
    </location>
</feature>
<evidence type="ECO:0000256" key="1">
    <source>
        <dbReference type="SAM" id="Phobius"/>
    </source>
</evidence>
<reference evidence="2 3" key="1">
    <citation type="submission" date="2024-04" db="EMBL/GenBank/DDBJ databases">
        <title>Genome sequencing and assembly of rice foliar adapted Chryseobacterium endophyticum OsEnb-ALM-A6.</title>
        <authorList>
            <person name="Kumar S."/>
            <person name="Javed M."/>
            <person name="Chouhan V."/>
            <person name="Charishma K."/>
            <person name="Patel A."/>
            <person name="Kumar M."/>
            <person name="Sahu K.P."/>
            <person name="Kumar A."/>
        </authorList>
    </citation>
    <scope>NUCLEOTIDE SEQUENCE [LARGE SCALE GENOMIC DNA]</scope>
    <source>
        <strain evidence="2 3">OsEnb-ALM-A6</strain>
    </source>
</reference>
<evidence type="ECO:0000313" key="3">
    <source>
        <dbReference type="Proteomes" id="UP001463665"/>
    </source>
</evidence>
<keyword evidence="1" id="KW-0812">Transmembrane</keyword>
<sequence length="52" mass="6005">MTILAPVATYLINYVITTYTDYRIGVELIVLNGLLTFIGLWLVRQKSYLRIV</sequence>